<feature type="transmembrane region" description="Helical" evidence="12">
    <location>
        <begin position="631"/>
        <end position="651"/>
    </location>
</feature>
<keyword evidence="17" id="KW-1185">Reference proteome</keyword>
<keyword evidence="10" id="KW-0961">Cell wall biogenesis/degradation</keyword>
<keyword evidence="9 12" id="KW-0472">Membrane</keyword>
<dbReference type="InterPro" id="IPR007680">
    <property type="entry name" value="Arabino_trans_central"/>
</dbReference>
<dbReference type="GO" id="GO:0071766">
    <property type="term" value="P:Actinobacterium-type cell wall biogenesis"/>
    <property type="evidence" value="ECO:0007669"/>
    <property type="project" value="InterPro"/>
</dbReference>
<reference evidence="16" key="2">
    <citation type="submission" date="2020-09" db="EMBL/GenBank/DDBJ databases">
        <authorList>
            <person name="Sun Q."/>
            <person name="Zhou Y."/>
        </authorList>
    </citation>
    <scope>NUCLEOTIDE SEQUENCE</scope>
    <source>
        <strain evidence="16">CGMCC 1.12827</strain>
    </source>
</reference>
<feature type="domain" description="Arabinosyltransferase C-terminal" evidence="14">
    <location>
        <begin position="769"/>
        <end position="1154"/>
    </location>
</feature>
<evidence type="ECO:0000256" key="10">
    <source>
        <dbReference type="ARBA" id="ARBA00023316"/>
    </source>
</evidence>
<evidence type="ECO:0000313" key="17">
    <source>
        <dbReference type="Proteomes" id="UP000621454"/>
    </source>
</evidence>
<dbReference type="AlphaFoldDB" id="A0A916T888"/>
<evidence type="ECO:0000256" key="9">
    <source>
        <dbReference type="ARBA" id="ARBA00023136"/>
    </source>
</evidence>
<name>A0A916T888_9ACTN</name>
<feature type="transmembrane region" description="Helical" evidence="12">
    <location>
        <begin position="607"/>
        <end position="625"/>
    </location>
</feature>
<dbReference type="InterPro" id="IPR032731">
    <property type="entry name" value="Arabino_trans_C"/>
</dbReference>
<dbReference type="GO" id="GO:0071555">
    <property type="term" value="P:cell wall organization"/>
    <property type="evidence" value="ECO:0007669"/>
    <property type="project" value="UniProtKB-KW"/>
</dbReference>
<feature type="region of interest" description="Disordered" evidence="11">
    <location>
        <begin position="1"/>
        <end position="43"/>
    </location>
</feature>
<dbReference type="InterPro" id="IPR027451">
    <property type="entry name" value="EmbABC_dom1"/>
</dbReference>
<sequence length="1155" mass="123405">MPDVSQRPGEASGQITEPTAAPDGVVSDEVTSAGSSRPTRPRWRRSPARLLGSIGVRPAKRMAIVFGFLGFVLALATPLLPVNQSTATLSWPQAGRVQSVLAPLVSYVPTHFEATVLCSAVDQLDDDDHTVLVSTTPKDAPKATARGLFIRRSGTAGAPDNQQTIEVLVRNSLVVATTLADVRAQNCQRIEVTADSDKVSARFVGMTEPDGSPLEGETSDGDQRPQVTGIYSDLAGPSAAIPGLSATATIDTRYTTSPTPLKRTLIIIGILATIASLIALARLDATDGHGHRRIFPHRWWRLNIRDVVVIGALIVWHFIGINTSDDGYLLTMSRVAEHAHYTANYYRWYGAPEAPFGWYYQVFGWLAQVTTASPWVRLPALACGIMVWLIISHEVLPRLGRAAKSNATVGWTAAFVFLACWFPFNNGLRPEPIICLGALLTWCSVERATATGRLLPAAIACLIGAFSLAAGPTGLMAVAALIAGARPIMGSYIKRAKEIRRTERFGNLWWSMAALMLPILAAGVFVIFVVFSSLTLTAFVDSSQMKTALGPSSHWYNEIARYSALFEFSANGSVGRRFAVLSMFAGLVVSAAMLIRKNRIPGTAVGPSRRIVGITFMSLIFLMFTPTKWTHHFGVFAGLAPALAAIAAIAVTGEAMNGKRNRLLFTSLVLFITGLSFTGPNASFYYSNWGMPWGVQMPHLVVDLGNALLYLSLIALACAAWVHFREPYTQPAASQAGAGDTAGTSGNWRAVRSSPLMVLAFLVVVFEVATAVVAGTNQSGSFSLQSSNIAALFGRPCAMADKVLVEPDANAGMLTPVDPRAASDPLAGPTLVASDGGPTTYGFSANGIPKSLDSHASADSLGVLSSNVAASPDVLNNNASGTGGGESGTAGVNGSLAELPFGLNEATTPVLGSYSATDQSPARLQSSWYRLLPKESDEPLVVMSVAGRYDNDNLKLQYTTQPVSPTTRDADLTSAGEVTMIDPGPSPSWRNLRIYRSTLPKETTAVRITAVDNNLSEDNFMVVTPPRTPHLQTLQKMVGSSDPVQIDWTSGLAFPCQRPFDHQYGVAEVPKWRIMPGADLSAAVSAWQDSFGGGPLGWIEIALDSTTVPSYLQGDIGRDWGSLERYTAYDDPVTAKLDVGTARRSGLWSPAPIRY</sequence>
<dbReference type="Gene3D" id="3.40.190.160">
    <property type="match status" value="1"/>
</dbReference>
<dbReference type="Proteomes" id="UP000621454">
    <property type="component" value="Unassembled WGS sequence"/>
</dbReference>
<evidence type="ECO:0000256" key="11">
    <source>
        <dbReference type="SAM" id="MobiDB-lite"/>
    </source>
</evidence>
<dbReference type="Gene3D" id="2.60.120.610">
    <property type="entry name" value="arabinofuranosyltransferase like domain"/>
    <property type="match status" value="1"/>
</dbReference>
<evidence type="ECO:0000256" key="7">
    <source>
        <dbReference type="ARBA" id="ARBA00022692"/>
    </source>
</evidence>
<dbReference type="Pfam" id="PF14896">
    <property type="entry name" value="Arabino_trans_C"/>
    <property type="match status" value="1"/>
</dbReference>
<feature type="transmembrane region" description="Helical" evidence="12">
    <location>
        <begin position="375"/>
        <end position="396"/>
    </location>
</feature>
<feature type="transmembrane region" description="Helical" evidence="12">
    <location>
        <begin position="578"/>
        <end position="595"/>
    </location>
</feature>
<evidence type="ECO:0000256" key="8">
    <source>
        <dbReference type="ARBA" id="ARBA00022989"/>
    </source>
</evidence>
<proteinExistence type="inferred from homology"/>
<evidence type="ECO:0000256" key="4">
    <source>
        <dbReference type="ARBA" id="ARBA00022475"/>
    </source>
</evidence>
<dbReference type="GO" id="GO:0052636">
    <property type="term" value="F:arabinosyltransferase activity"/>
    <property type="evidence" value="ECO:0007669"/>
    <property type="project" value="InterPro"/>
</dbReference>
<feature type="transmembrane region" description="Helical" evidence="12">
    <location>
        <begin position="302"/>
        <end position="319"/>
    </location>
</feature>
<feature type="transmembrane region" description="Helical" evidence="12">
    <location>
        <begin position="457"/>
        <end position="485"/>
    </location>
</feature>
<comment type="function">
    <text evidence="1">Arabinosyl transferase responsible for the polymerization of arabinose into the arabinan of arabinogalactan.</text>
</comment>
<evidence type="ECO:0000259" key="15">
    <source>
        <dbReference type="Pfam" id="PF17689"/>
    </source>
</evidence>
<keyword evidence="5" id="KW-0328">Glycosyltransferase</keyword>
<dbReference type="GO" id="GO:0005886">
    <property type="term" value="C:plasma membrane"/>
    <property type="evidence" value="ECO:0007669"/>
    <property type="project" value="UniProtKB-SubCell"/>
</dbReference>
<dbReference type="Gene3D" id="2.60.120.940">
    <property type="entry name" value="EmbC, C-terminal domain, subdomain 2"/>
    <property type="match status" value="1"/>
</dbReference>
<dbReference type="EMBL" id="BMGC01000016">
    <property type="protein sequence ID" value="GGB35368.1"/>
    <property type="molecule type" value="Genomic_DNA"/>
</dbReference>
<keyword evidence="6" id="KW-0808">Transferase</keyword>
<evidence type="ECO:0000313" key="16">
    <source>
        <dbReference type="EMBL" id="GGB35368.1"/>
    </source>
</evidence>
<evidence type="ECO:0000259" key="13">
    <source>
        <dbReference type="Pfam" id="PF04602"/>
    </source>
</evidence>
<dbReference type="Pfam" id="PF17689">
    <property type="entry name" value="Arabino_trans_N"/>
    <property type="match status" value="1"/>
</dbReference>
<comment type="subcellular location">
    <subcellularLocation>
        <location evidence="2">Cell membrane</location>
        <topology evidence="2">Multi-pass membrane protein</topology>
    </subcellularLocation>
</comment>
<feature type="domain" description="Arabinosyltransferas concanavalin like" evidence="15">
    <location>
        <begin position="83"/>
        <end position="253"/>
    </location>
</feature>
<protein>
    <submittedName>
        <fullName evidence="16">Arabinosyltransferase A</fullName>
    </submittedName>
</protein>
<comment type="similarity">
    <text evidence="3">Belongs to the emb family.</text>
</comment>
<feature type="transmembrane region" description="Helical" evidence="12">
    <location>
        <begin position="707"/>
        <end position="724"/>
    </location>
</feature>
<evidence type="ECO:0000256" key="12">
    <source>
        <dbReference type="SAM" id="Phobius"/>
    </source>
</evidence>
<reference evidence="16" key="1">
    <citation type="journal article" date="2014" name="Int. J. Syst. Evol. Microbiol.">
        <title>Complete genome sequence of Corynebacterium casei LMG S-19264T (=DSM 44701T), isolated from a smear-ripened cheese.</title>
        <authorList>
            <consortium name="US DOE Joint Genome Institute (JGI-PGF)"/>
            <person name="Walter F."/>
            <person name="Albersmeier A."/>
            <person name="Kalinowski J."/>
            <person name="Ruckert C."/>
        </authorList>
    </citation>
    <scope>NUCLEOTIDE SEQUENCE</scope>
    <source>
        <strain evidence="16">CGMCC 1.12827</strain>
    </source>
</reference>
<evidence type="ECO:0000256" key="1">
    <source>
        <dbReference type="ARBA" id="ARBA00003001"/>
    </source>
</evidence>
<keyword evidence="7 12" id="KW-0812">Transmembrane</keyword>
<feature type="transmembrane region" description="Helical" evidence="12">
    <location>
        <begin position="62"/>
        <end position="80"/>
    </location>
</feature>
<comment type="caution">
    <text evidence="16">The sequence shown here is derived from an EMBL/GenBank/DDBJ whole genome shotgun (WGS) entry which is preliminary data.</text>
</comment>
<dbReference type="InterPro" id="IPR042486">
    <property type="entry name" value="Arabino_trans_C_2"/>
</dbReference>
<evidence type="ECO:0000256" key="5">
    <source>
        <dbReference type="ARBA" id="ARBA00022676"/>
    </source>
</evidence>
<dbReference type="Pfam" id="PF04602">
    <property type="entry name" value="Arabinose_trans"/>
    <property type="match status" value="1"/>
</dbReference>
<keyword evidence="4" id="KW-1003">Cell membrane</keyword>
<evidence type="ECO:0000256" key="3">
    <source>
        <dbReference type="ARBA" id="ARBA00008195"/>
    </source>
</evidence>
<organism evidence="16 17">
    <name type="scientific">Gordonia jinhuaensis</name>
    <dbReference type="NCBI Taxonomy" id="1517702"/>
    <lineage>
        <taxon>Bacteria</taxon>
        <taxon>Bacillati</taxon>
        <taxon>Actinomycetota</taxon>
        <taxon>Actinomycetes</taxon>
        <taxon>Mycobacteriales</taxon>
        <taxon>Gordoniaceae</taxon>
        <taxon>Gordonia</taxon>
    </lineage>
</organism>
<evidence type="ECO:0000256" key="6">
    <source>
        <dbReference type="ARBA" id="ARBA00022679"/>
    </source>
</evidence>
<feature type="domain" description="Arabinofuranosyltransferase central" evidence="13">
    <location>
        <begin position="257"/>
        <end position="725"/>
    </location>
</feature>
<dbReference type="InterPro" id="IPR040920">
    <property type="entry name" value="Arabino_trans_N"/>
</dbReference>
<feature type="transmembrane region" description="Helical" evidence="12">
    <location>
        <begin position="506"/>
        <end position="531"/>
    </location>
</feature>
<feature type="transmembrane region" description="Helical" evidence="12">
    <location>
        <begin position="663"/>
        <end position="687"/>
    </location>
</feature>
<gene>
    <name evidence="16" type="ORF">GCM10011489_24270</name>
</gene>
<evidence type="ECO:0000256" key="2">
    <source>
        <dbReference type="ARBA" id="ARBA00004651"/>
    </source>
</evidence>
<feature type="transmembrane region" description="Helical" evidence="12">
    <location>
        <begin position="264"/>
        <end position="281"/>
    </location>
</feature>
<accession>A0A916T888</accession>
<keyword evidence="8 12" id="KW-1133">Transmembrane helix</keyword>
<feature type="transmembrane region" description="Helical" evidence="12">
    <location>
        <begin position="408"/>
        <end position="424"/>
    </location>
</feature>
<feature type="transmembrane region" description="Helical" evidence="12">
    <location>
        <begin position="756"/>
        <end position="776"/>
    </location>
</feature>
<evidence type="ECO:0000259" key="14">
    <source>
        <dbReference type="Pfam" id="PF14896"/>
    </source>
</evidence>